<protein>
    <submittedName>
        <fullName evidence="2">Uncharacterized protein</fullName>
    </submittedName>
</protein>
<reference evidence="2 3" key="1">
    <citation type="submission" date="2014-09" db="EMBL/GenBank/DDBJ databases">
        <authorList>
            <person name="Ellenberger Sabrina"/>
        </authorList>
    </citation>
    <scope>NUCLEOTIDE SEQUENCE [LARGE SCALE GENOMIC DNA]</scope>
    <source>
        <strain evidence="2 3">CBS 412.66</strain>
    </source>
</reference>
<organism evidence="2 3">
    <name type="scientific">Parasitella parasitica</name>
    <dbReference type="NCBI Taxonomy" id="35722"/>
    <lineage>
        <taxon>Eukaryota</taxon>
        <taxon>Fungi</taxon>
        <taxon>Fungi incertae sedis</taxon>
        <taxon>Mucoromycota</taxon>
        <taxon>Mucoromycotina</taxon>
        <taxon>Mucoromycetes</taxon>
        <taxon>Mucorales</taxon>
        <taxon>Mucorineae</taxon>
        <taxon>Mucoraceae</taxon>
        <taxon>Parasitella</taxon>
    </lineage>
</organism>
<evidence type="ECO:0000313" key="2">
    <source>
        <dbReference type="EMBL" id="CEP12325.1"/>
    </source>
</evidence>
<evidence type="ECO:0000256" key="1">
    <source>
        <dbReference type="SAM" id="MobiDB-lite"/>
    </source>
</evidence>
<feature type="region of interest" description="Disordered" evidence="1">
    <location>
        <begin position="72"/>
        <end position="101"/>
    </location>
</feature>
<keyword evidence="3" id="KW-1185">Reference proteome</keyword>
<gene>
    <name evidence="2" type="primary">PARPA_06259.1 scaffold 21360</name>
</gene>
<proteinExistence type="predicted"/>
<dbReference type="Proteomes" id="UP000054107">
    <property type="component" value="Unassembled WGS sequence"/>
</dbReference>
<accession>A0A0B7NAC4</accession>
<feature type="compositionally biased region" description="Acidic residues" evidence="1">
    <location>
        <begin position="81"/>
        <end position="101"/>
    </location>
</feature>
<sequence>MMQVANYRFPPTNFDTAITLMLGGPSSSSSQPTPKAQEALNLFFDQHPVYSQRIITYVLRLGSLEHDEVLDIKKNKPIDYDSGEDDTQEDDDDDNNDNDDN</sequence>
<evidence type="ECO:0000313" key="3">
    <source>
        <dbReference type="Proteomes" id="UP000054107"/>
    </source>
</evidence>
<dbReference type="AlphaFoldDB" id="A0A0B7NAC4"/>
<name>A0A0B7NAC4_9FUNG</name>
<dbReference type="EMBL" id="LN727601">
    <property type="protein sequence ID" value="CEP12325.1"/>
    <property type="molecule type" value="Genomic_DNA"/>
</dbReference>